<dbReference type="AlphaFoldDB" id="A0A2R7Y657"/>
<dbReference type="Proteomes" id="UP000244066">
    <property type="component" value="Unassembled WGS sequence"/>
</dbReference>
<dbReference type="PANTHER" id="PTHR39967:SF1">
    <property type="entry name" value="ISH14-TYPE TRANSPOSASE HSIRS44"/>
    <property type="match status" value="1"/>
</dbReference>
<comment type="caution">
    <text evidence="1">The sequence shown here is derived from an EMBL/GenBank/DDBJ whole genome shotgun (WGS) entry which is preliminary data.</text>
</comment>
<dbReference type="PANTHER" id="PTHR39967">
    <property type="match status" value="1"/>
</dbReference>
<evidence type="ECO:0000313" key="2">
    <source>
        <dbReference type="Proteomes" id="UP000244066"/>
    </source>
</evidence>
<evidence type="ECO:0000313" key="1">
    <source>
        <dbReference type="EMBL" id="PUA33016.1"/>
    </source>
</evidence>
<proteinExistence type="predicted"/>
<reference evidence="1 2" key="1">
    <citation type="submission" date="2017-04" db="EMBL/GenBank/DDBJ databases">
        <title>Draft Aigarchaeota genome from a New Zealand hot spring.</title>
        <authorList>
            <person name="Reysenbach A.-L."/>
            <person name="Donaho J.A."/>
            <person name="Gerhart J."/>
            <person name="Kelley J.F."/>
            <person name="Kouba K."/>
            <person name="Podar M."/>
            <person name="Stott M."/>
        </authorList>
    </citation>
    <scope>NUCLEOTIDE SEQUENCE [LARGE SCALE GENOMIC DNA]</scope>
    <source>
        <strain evidence="1">NZ13_MG1</strain>
    </source>
</reference>
<protein>
    <submittedName>
        <fullName evidence="1">Uncharacterized protein</fullName>
    </submittedName>
</protein>
<organism evidence="1 2">
    <name type="scientific">Candidatus Terraquivivens tikiterensis</name>
    <dbReference type="NCBI Taxonomy" id="1980982"/>
    <lineage>
        <taxon>Archaea</taxon>
        <taxon>Nitrososphaerota</taxon>
        <taxon>Candidatus Wolframiiraptoraceae</taxon>
        <taxon>Candidatus Terraquivivens</taxon>
    </lineage>
</organism>
<accession>A0A2R7Y657</accession>
<dbReference type="EMBL" id="NDWU01000005">
    <property type="protein sequence ID" value="PUA33016.1"/>
    <property type="molecule type" value="Genomic_DNA"/>
</dbReference>
<gene>
    <name evidence="1" type="ORF">B9J98_02760</name>
</gene>
<name>A0A2R7Y657_9ARCH</name>
<sequence length="103" mass="12094">MLNALTFLKKVLKVCENKPVIVVDRGPWYPYALKRLGLGYFHETFGERNRIERWFKKLKERTKRFYNNINTKSIKNVEETAKAITLLHNIITQTRSLGGVILT</sequence>